<evidence type="ECO:0000256" key="1">
    <source>
        <dbReference type="SAM" id="MobiDB-lite"/>
    </source>
</evidence>
<evidence type="ECO:0000313" key="3">
    <source>
        <dbReference type="Proteomes" id="UP000269396"/>
    </source>
</evidence>
<protein>
    <submittedName>
        <fullName evidence="2">Uncharacterized protein</fullName>
    </submittedName>
</protein>
<accession>A0A183NVF1</accession>
<dbReference type="EMBL" id="UZAL01027386">
    <property type="protein sequence ID" value="VDP32129.1"/>
    <property type="molecule type" value="Genomic_DNA"/>
</dbReference>
<feature type="compositionally biased region" description="Basic and acidic residues" evidence="1">
    <location>
        <begin position="351"/>
        <end position="418"/>
    </location>
</feature>
<sequence>MNKILNQHNETLSNLNDKQLNNNNEIIPTNNINDNYNQLLLLFKDIASIQAFNTINNLMDNNNKESNYSLKNNNFNQKINNSIILKQNQFIGNSCNHKECSIIFRIKELNDKLIHSKGKFIINKNINNEILLRSIISSKIIKNQLFNKNFTQLIIDLNNNIKDLSLLKTFDNQSFIHLLRNINKDTVLNNFIIKNIINNLDDNENRSVDHLYDYDIQKIIDSTETNTDHSIKEVSNMKINKEKKYDDEIDKLTGEEQSFNELLSNNKLENNLINKETKIEDTNKLLTNNNRISISKKYRRKRSANNIHSEVFNAYSSSKKNIHRNNKQKNNEHQKQIKVNNEYKINRRIKKDINTDEENHDKMKNIKKEYEGLNEYEKDTPSKDGNNEKENENTGEKRFAENEKQTDEKQTNKKKETDDTNTSKLQYTNDEAIIKGQAKTADNSMIQDYSPETPVSEEVTTVSPAPTAD</sequence>
<dbReference type="AlphaFoldDB" id="A0A183NVF1"/>
<keyword evidence="3" id="KW-1185">Reference proteome</keyword>
<proteinExistence type="predicted"/>
<feature type="compositionally biased region" description="Polar residues" evidence="1">
    <location>
        <begin position="458"/>
        <end position="469"/>
    </location>
</feature>
<dbReference type="Proteomes" id="UP000269396">
    <property type="component" value="Unassembled WGS sequence"/>
</dbReference>
<feature type="region of interest" description="Disordered" evidence="1">
    <location>
        <begin position="316"/>
        <end position="469"/>
    </location>
</feature>
<dbReference type="STRING" id="31246.A0A183NVF1"/>
<name>A0A183NVF1_9TREM</name>
<organism evidence="2 3">
    <name type="scientific">Schistosoma mattheei</name>
    <dbReference type="NCBI Taxonomy" id="31246"/>
    <lineage>
        <taxon>Eukaryota</taxon>
        <taxon>Metazoa</taxon>
        <taxon>Spiralia</taxon>
        <taxon>Lophotrochozoa</taxon>
        <taxon>Platyhelminthes</taxon>
        <taxon>Trematoda</taxon>
        <taxon>Digenea</taxon>
        <taxon>Strigeidida</taxon>
        <taxon>Schistosomatoidea</taxon>
        <taxon>Schistosomatidae</taxon>
        <taxon>Schistosoma</taxon>
    </lineage>
</organism>
<gene>
    <name evidence="2" type="ORF">SMTD_LOCUS6087</name>
</gene>
<evidence type="ECO:0000313" key="2">
    <source>
        <dbReference type="EMBL" id="VDP32129.1"/>
    </source>
</evidence>
<feature type="non-terminal residue" evidence="2">
    <location>
        <position position="469"/>
    </location>
</feature>
<reference evidence="2 3" key="1">
    <citation type="submission" date="2018-11" db="EMBL/GenBank/DDBJ databases">
        <authorList>
            <consortium name="Pathogen Informatics"/>
        </authorList>
    </citation>
    <scope>NUCLEOTIDE SEQUENCE [LARGE SCALE GENOMIC DNA]</scope>
    <source>
        <strain>Denwood</strain>
        <strain evidence="3">Zambia</strain>
    </source>
</reference>